<dbReference type="EMBL" id="OA883616">
    <property type="protein sequence ID" value="CAD7279308.1"/>
    <property type="molecule type" value="Genomic_DNA"/>
</dbReference>
<dbReference type="PROSITE" id="PS50022">
    <property type="entry name" value="FA58C_3"/>
    <property type="match status" value="1"/>
</dbReference>
<feature type="domain" description="F5/8 type C" evidence="1">
    <location>
        <begin position="760"/>
        <end position="871"/>
    </location>
</feature>
<organism evidence="2">
    <name type="scientific">Notodromas monacha</name>
    <dbReference type="NCBI Taxonomy" id="399045"/>
    <lineage>
        <taxon>Eukaryota</taxon>
        <taxon>Metazoa</taxon>
        <taxon>Ecdysozoa</taxon>
        <taxon>Arthropoda</taxon>
        <taxon>Crustacea</taxon>
        <taxon>Oligostraca</taxon>
        <taxon>Ostracoda</taxon>
        <taxon>Podocopa</taxon>
        <taxon>Podocopida</taxon>
        <taxon>Cypridocopina</taxon>
        <taxon>Cypridoidea</taxon>
        <taxon>Cyprididae</taxon>
        <taxon>Notodromas</taxon>
    </lineage>
</organism>
<sequence length="1039" mass="113861">MKSAWDNQTWHELGAVSVDLALELPPGAPLSNLSVDIGAANNQPARICRAELSFAGYSLPCALGFASEINQGVSDYKSVDTVELDNRAKINLGSVCADIYNPANITERSIILNVVVEQPIGLETIVEKPDTVLVPGTGLISAEVTSVRSSVPETLFTGSVSYPMLQSTFAQPFVAINGSYPTLTASVFPSNPEPSSTAAVYFDIQTPPQSMLGLKLSIFSADTVLCKALIVANGREAMGPASGPNPINTIRAMQTVQIQSSAVTYSTKRMQANLTSLDGAVTYASLDVPIVIGAASTQSTPVETNITMSLEIAYSRLDEGSSTDVTPTVLKVIYIDILTHSNMLKGLKLMSKIDVPDAASMCSLQILHVGSKLPCVLPDSATLDFGTVCNQDIPIPDTSSAIEESKIRVALGFVPNKNLPAGTNFTIRNTLTVSTKYERAQNSDTLPGEEYNLTLRFSGLVSGGRAAVLVTNARITKRGRNMFCCGSGNFNSSITYLQTVNPSQNDTLKLDLGIVSNPGYSYTRGDYQDEDNVFVVEIEVEPVDHPLAHHGSLLPVTLKVISGFHRGKSQELKFIFLGTGKFQLDVNGMQNAENATQNVQVFRSGFEFMNVQLKSRYPNPNVPSQVSIGFTLSHTSLSKIEPVDVGIRYFLPSYMLFNYSYTYNSTRTPTVTFNDGILEFKFPYLLLNEKISVDFQLVADPENIRGFGAGNGDTLVPFEAYGSLIRRFGLPNQENGVYPENGVDVIPLSPLKNIKFVVYNEGWQAEIREGKFIQWLSIDFGKRKRITRLQFALPAGTIAPKILTIETSFTGSSWQMIRYGTLKISDGEPWPVTWTLLEPFHGRFMRVRIVRTQDGPLVPQTVGLFVRAFGCDHRGFVYLPQNLTTCEFSPLARTATDPLLNRHFAVDTKTDRAFYCDRLVNSQEMRCYASSPAKNEWRLLPLTLTSVRGYQPSTGRIYLMDRSHRAVVHTVNGGENVSPTGMDEFVALQAKTTDFVPSKVIPAKDKAGVLAEKIGNWIADYIGLRYGTEYFVKWSACCV</sequence>
<dbReference type="Gene3D" id="2.60.120.260">
    <property type="entry name" value="Galactose-binding domain-like"/>
    <property type="match status" value="1"/>
</dbReference>
<dbReference type="Proteomes" id="UP000678499">
    <property type="component" value="Unassembled WGS sequence"/>
</dbReference>
<dbReference type="InterPro" id="IPR000421">
    <property type="entry name" value="FA58C"/>
</dbReference>
<accession>A0A7R9BSF0</accession>
<dbReference type="OrthoDB" id="6382385at2759"/>
<reference evidence="2" key="1">
    <citation type="submission" date="2020-11" db="EMBL/GenBank/DDBJ databases">
        <authorList>
            <person name="Tran Van P."/>
        </authorList>
    </citation>
    <scope>NUCLEOTIDE SEQUENCE</scope>
</reference>
<name>A0A7R9BSF0_9CRUS</name>
<dbReference type="SUPFAM" id="SSF49785">
    <property type="entry name" value="Galactose-binding domain-like"/>
    <property type="match status" value="1"/>
</dbReference>
<dbReference type="EMBL" id="CAJPEX010001579">
    <property type="protein sequence ID" value="CAG0919460.1"/>
    <property type="molecule type" value="Genomic_DNA"/>
</dbReference>
<keyword evidence="3" id="KW-1185">Reference proteome</keyword>
<evidence type="ECO:0000313" key="2">
    <source>
        <dbReference type="EMBL" id="CAD7279308.1"/>
    </source>
</evidence>
<dbReference type="InterPro" id="IPR008979">
    <property type="entry name" value="Galactose-bd-like_sf"/>
</dbReference>
<proteinExistence type="predicted"/>
<dbReference type="AlphaFoldDB" id="A0A7R9BSF0"/>
<protein>
    <recommendedName>
        <fullName evidence="1">F5/8 type C domain-containing protein</fullName>
    </recommendedName>
</protein>
<evidence type="ECO:0000259" key="1">
    <source>
        <dbReference type="PROSITE" id="PS50022"/>
    </source>
</evidence>
<evidence type="ECO:0000313" key="3">
    <source>
        <dbReference type="Proteomes" id="UP000678499"/>
    </source>
</evidence>
<gene>
    <name evidence="2" type="ORF">NMOB1V02_LOCUS6984</name>
</gene>